<proteinExistence type="predicted"/>
<sequence length="81" mass="8997">MTYSILFDSVNVNTQDTNATITVGENVQSGWNAHSKNNFGNGMLFGWNYTIHSRNYVMDPDTTDTIISDNEFDATNQGQVG</sequence>
<protein>
    <recommendedName>
        <fullName evidence="3">Spore germination protein GerPA/GerPF</fullName>
    </recommendedName>
</protein>
<dbReference type="RefSeq" id="WP_272437387.1">
    <property type="nucleotide sequence ID" value="NZ_JAMQKB010000017.1"/>
</dbReference>
<dbReference type="Proteomes" id="UP001145050">
    <property type="component" value="Unassembled WGS sequence"/>
</dbReference>
<reference evidence="1" key="1">
    <citation type="submission" date="2022-06" db="EMBL/GenBank/DDBJ databases">
        <title>Aquibacillus sp. a new bacterium isolated from soil saline samples.</title>
        <authorList>
            <person name="Galisteo C."/>
            <person name="De La Haba R."/>
            <person name="Sanchez-Porro C."/>
            <person name="Ventosa A."/>
        </authorList>
    </citation>
    <scope>NUCLEOTIDE SEQUENCE</scope>
    <source>
        <strain evidence="1">3ASR75-11</strain>
    </source>
</reference>
<gene>
    <name evidence="1" type="ORF">NC797_13775</name>
</gene>
<evidence type="ECO:0000313" key="1">
    <source>
        <dbReference type="EMBL" id="MDC3425571.1"/>
    </source>
</evidence>
<name>A0A9X3WWN8_9BACI</name>
<dbReference type="EMBL" id="JAMQKB010000017">
    <property type="protein sequence ID" value="MDC3425571.1"/>
    <property type="molecule type" value="Genomic_DNA"/>
</dbReference>
<organism evidence="1 2">
    <name type="scientific">Terrihalobacillus insolitus</name>
    <dbReference type="NCBI Taxonomy" id="2950438"/>
    <lineage>
        <taxon>Bacteria</taxon>
        <taxon>Bacillati</taxon>
        <taxon>Bacillota</taxon>
        <taxon>Bacilli</taxon>
        <taxon>Bacillales</taxon>
        <taxon>Bacillaceae</taxon>
        <taxon>Terrihalobacillus</taxon>
    </lineage>
</organism>
<dbReference type="AlphaFoldDB" id="A0A9X3WWN8"/>
<evidence type="ECO:0008006" key="3">
    <source>
        <dbReference type="Google" id="ProtNLM"/>
    </source>
</evidence>
<comment type="caution">
    <text evidence="1">The sequence shown here is derived from an EMBL/GenBank/DDBJ whole genome shotgun (WGS) entry which is preliminary data.</text>
</comment>
<keyword evidence="2" id="KW-1185">Reference proteome</keyword>
<evidence type="ECO:0000313" key="2">
    <source>
        <dbReference type="Proteomes" id="UP001145050"/>
    </source>
</evidence>
<accession>A0A9X3WWN8</accession>